<name>A0A7C9AQ89_OPUST</name>
<accession>A0A7C9AQ89</accession>
<reference evidence="1" key="2">
    <citation type="submission" date="2020-07" db="EMBL/GenBank/DDBJ databases">
        <authorList>
            <person name="Vera ALvarez R."/>
            <person name="Arias-Moreno D.M."/>
            <person name="Jimenez-Jacinto V."/>
            <person name="Jimenez-Bremont J.F."/>
            <person name="Swaminathan K."/>
            <person name="Moose S.P."/>
            <person name="Guerrero-Gonzalez M.L."/>
            <person name="Marino-Ramirez L."/>
            <person name="Landsman D."/>
            <person name="Rodriguez-Kessler M."/>
            <person name="Delgado-Sanchez P."/>
        </authorList>
    </citation>
    <scope>NUCLEOTIDE SEQUENCE</scope>
    <source>
        <tissue evidence="1">Cladode</tissue>
    </source>
</reference>
<dbReference type="EMBL" id="GISG01252506">
    <property type="protein sequence ID" value="MBA4671813.1"/>
    <property type="molecule type" value="Transcribed_RNA"/>
</dbReference>
<protein>
    <submittedName>
        <fullName evidence="1">Uncharacterized protein</fullName>
    </submittedName>
</protein>
<dbReference type="AlphaFoldDB" id="A0A7C9AQ89"/>
<evidence type="ECO:0000313" key="1">
    <source>
        <dbReference type="EMBL" id="MBA4671813.1"/>
    </source>
</evidence>
<reference evidence="1" key="1">
    <citation type="journal article" date="2013" name="J. Plant Res.">
        <title>Effect of fungi and light on seed germination of three Opuntia species from semiarid lands of central Mexico.</title>
        <authorList>
            <person name="Delgado-Sanchez P."/>
            <person name="Jimenez-Bremont J.F."/>
            <person name="Guerrero-Gonzalez Mde L."/>
            <person name="Flores J."/>
        </authorList>
    </citation>
    <scope>NUCLEOTIDE SEQUENCE</scope>
    <source>
        <tissue evidence="1">Cladode</tissue>
    </source>
</reference>
<sequence>MRSVLQASNIYSDFAARFLVSVMGYSVITLPKYTEALPAKADELWKLAQGEKLRQGCKEENMRNSENNGGLKIEIEDQRFISSFILLLSEINQRQVSALQ</sequence>
<organism evidence="1">
    <name type="scientific">Opuntia streptacantha</name>
    <name type="common">Prickly pear cactus</name>
    <name type="synonym">Opuntia cardona</name>
    <dbReference type="NCBI Taxonomy" id="393608"/>
    <lineage>
        <taxon>Eukaryota</taxon>
        <taxon>Viridiplantae</taxon>
        <taxon>Streptophyta</taxon>
        <taxon>Embryophyta</taxon>
        <taxon>Tracheophyta</taxon>
        <taxon>Spermatophyta</taxon>
        <taxon>Magnoliopsida</taxon>
        <taxon>eudicotyledons</taxon>
        <taxon>Gunneridae</taxon>
        <taxon>Pentapetalae</taxon>
        <taxon>Caryophyllales</taxon>
        <taxon>Cactineae</taxon>
        <taxon>Cactaceae</taxon>
        <taxon>Opuntioideae</taxon>
        <taxon>Opuntia</taxon>
    </lineage>
</organism>
<proteinExistence type="predicted"/>